<dbReference type="PANTHER" id="PTHR46983:SF2">
    <property type="entry name" value="INTEGRIN SUBUNIT BETA 1 BINDING PROTEIN 2"/>
    <property type="match status" value="1"/>
</dbReference>
<sequence>MFLCSDFNAFLDQKGCSTDKHRWIPKQDKKKVACRYDWHQTGKNVVVTIYAKNANPERSSVNANQTVVSKYFFILQHEPMQQNFVIDVKKSSVYMVPSKLEITLCKADQVSWGKLEDPNYKPEPEPVENSFDETAEQFPPGWDIDDDDISDSDEEWAYDTADNRSKQEKKKERERKAEEELKEKRKEVEEEMKKAMEARKRVEEEKKNQEDQEGFEDMPDLEDKDED</sequence>
<reference evidence="3" key="2">
    <citation type="submission" date="2025-09" db="UniProtKB">
        <authorList>
            <consortium name="Ensembl"/>
        </authorList>
    </citation>
    <scope>IDENTIFICATION</scope>
</reference>
<dbReference type="InterPro" id="IPR008978">
    <property type="entry name" value="HSP20-like_chaperone"/>
</dbReference>
<name>A0A8C5DJG0_GOUWI</name>
<dbReference type="Pfam" id="PF04969">
    <property type="entry name" value="CS"/>
    <property type="match status" value="1"/>
</dbReference>
<evidence type="ECO:0000259" key="2">
    <source>
        <dbReference type="PROSITE" id="PS51203"/>
    </source>
</evidence>
<evidence type="ECO:0000256" key="1">
    <source>
        <dbReference type="SAM" id="MobiDB-lite"/>
    </source>
</evidence>
<dbReference type="SUPFAM" id="SSF49764">
    <property type="entry name" value="HSP20-like chaperones"/>
    <property type="match status" value="1"/>
</dbReference>
<dbReference type="Gene3D" id="2.60.40.790">
    <property type="match status" value="1"/>
</dbReference>
<accession>A0A8C5DJG0</accession>
<dbReference type="AlphaFoldDB" id="A0A8C5DJG0"/>
<feature type="compositionally biased region" description="Acidic residues" evidence="1">
    <location>
        <begin position="211"/>
        <end position="227"/>
    </location>
</feature>
<dbReference type="Proteomes" id="UP000694680">
    <property type="component" value="Unassembled WGS sequence"/>
</dbReference>
<keyword evidence="4" id="KW-1185">Reference proteome</keyword>
<dbReference type="PANTHER" id="PTHR46983">
    <property type="entry name" value="CYSTEINE AND HISTIDINE-RICH DOMAIN-CONTAINING PROTEIN 1"/>
    <property type="match status" value="1"/>
</dbReference>
<dbReference type="PROSITE" id="PS51203">
    <property type="entry name" value="CS"/>
    <property type="match status" value="1"/>
</dbReference>
<protein>
    <recommendedName>
        <fullName evidence="2">CS domain-containing protein</fullName>
    </recommendedName>
</protein>
<reference evidence="3" key="1">
    <citation type="submission" date="2025-08" db="UniProtKB">
        <authorList>
            <consortium name="Ensembl"/>
        </authorList>
    </citation>
    <scope>IDENTIFICATION</scope>
</reference>
<feature type="compositionally biased region" description="Acidic residues" evidence="1">
    <location>
        <begin position="143"/>
        <end position="157"/>
    </location>
</feature>
<organism evidence="3 4">
    <name type="scientific">Gouania willdenowi</name>
    <name type="common">Blunt-snouted clingfish</name>
    <name type="synonym">Lepadogaster willdenowi</name>
    <dbReference type="NCBI Taxonomy" id="441366"/>
    <lineage>
        <taxon>Eukaryota</taxon>
        <taxon>Metazoa</taxon>
        <taxon>Chordata</taxon>
        <taxon>Craniata</taxon>
        <taxon>Vertebrata</taxon>
        <taxon>Euteleostomi</taxon>
        <taxon>Actinopterygii</taxon>
        <taxon>Neopterygii</taxon>
        <taxon>Teleostei</taxon>
        <taxon>Neoteleostei</taxon>
        <taxon>Acanthomorphata</taxon>
        <taxon>Ovalentaria</taxon>
        <taxon>Blenniimorphae</taxon>
        <taxon>Blenniiformes</taxon>
        <taxon>Gobiesocoidei</taxon>
        <taxon>Gobiesocidae</taxon>
        <taxon>Gobiesocinae</taxon>
        <taxon>Gouania</taxon>
    </lineage>
</organism>
<dbReference type="InterPro" id="IPR039790">
    <property type="entry name" value="CHRD1"/>
</dbReference>
<feature type="region of interest" description="Disordered" evidence="1">
    <location>
        <begin position="114"/>
        <end position="227"/>
    </location>
</feature>
<dbReference type="InterPro" id="IPR007052">
    <property type="entry name" value="CS_dom"/>
</dbReference>
<evidence type="ECO:0000313" key="4">
    <source>
        <dbReference type="Proteomes" id="UP000694680"/>
    </source>
</evidence>
<proteinExistence type="predicted"/>
<feature type="compositionally biased region" description="Basic and acidic residues" evidence="1">
    <location>
        <begin position="114"/>
        <end position="124"/>
    </location>
</feature>
<feature type="compositionally biased region" description="Basic and acidic residues" evidence="1">
    <location>
        <begin position="161"/>
        <end position="210"/>
    </location>
</feature>
<evidence type="ECO:0000313" key="3">
    <source>
        <dbReference type="Ensembl" id="ENSGWIP00000007758.1"/>
    </source>
</evidence>
<dbReference type="Ensembl" id="ENSGWIT00000008592.1">
    <property type="protein sequence ID" value="ENSGWIP00000007758.1"/>
    <property type="gene ID" value="ENSGWIG00000004514.1"/>
</dbReference>
<feature type="domain" description="CS" evidence="2">
    <location>
        <begin position="31"/>
        <end position="116"/>
    </location>
</feature>